<evidence type="ECO:0000259" key="2">
    <source>
        <dbReference type="Pfam" id="PF00646"/>
    </source>
</evidence>
<dbReference type="InterPro" id="IPR001810">
    <property type="entry name" value="F-box_dom"/>
</dbReference>
<keyword evidence="5" id="KW-1185">Reference proteome</keyword>
<dbReference type="SUPFAM" id="SSF52047">
    <property type="entry name" value="RNI-like"/>
    <property type="match status" value="2"/>
</dbReference>
<dbReference type="Gene3D" id="3.80.10.10">
    <property type="entry name" value="Ribonuclease Inhibitor"/>
    <property type="match status" value="3"/>
</dbReference>
<dbReference type="InterPro" id="IPR006553">
    <property type="entry name" value="Leu-rich_rpt_Cys-con_subtyp"/>
</dbReference>
<feature type="region of interest" description="Disordered" evidence="1">
    <location>
        <begin position="592"/>
        <end position="632"/>
    </location>
</feature>
<proteinExistence type="predicted"/>
<dbReference type="OrthoDB" id="2585512at2759"/>
<dbReference type="GO" id="GO:0019005">
    <property type="term" value="C:SCF ubiquitin ligase complex"/>
    <property type="evidence" value="ECO:0007669"/>
    <property type="project" value="TreeGrafter"/>
</dbReference>
<dbReference type="AlphaFoldDB" id="A0A9Q0HA26"/>
<dbReference type="SMART" id="SM00367">
    <property type="entry name" value="LRR_CC"/>
    <property type="match status" value="7"/>
</dbReference>
<dbReference type="InterPro" id="IPR032675">
    <property type="entry name" value="LRR_dom_sf"/>
</dbReference>
<accession>A0A9Q0HA26</accession>
<dbReference type="GO" id="GO:0031146">
    <property type="term" value="P:SCF-dependent proteasomal ubiquitin-dependent protein catabolic process"/>
    <property type="evidence" value="ECO:0007669"/>
    <property type="project" value="TreeGrafter"/>
</dbReference>
<dbReference type="Proteomes" id="UP001141806">
    <property type="component" value="Unassembled WGS sequence"/>
</dbReference>
<evidence type="ECO:0008006" key="6">
    <source>
        <dbReference type="Google" id="ProtNLM"/>
    </source>
</evidence>
<gene>
    <name evidence="4" type="ORF">NE237_022262</name>
</gene>
<feature type="compositionally biased region" description="Acidic residues" evidence="1">
    <location>
        <begin position="599"/>
        <end position="613"/>
    </location>
</feature>
<name>A0A9Q0HA26_9MAGN</name>
<evidence type="ECO:0000313" key="5">
    <source>
        <dbReference type="Proteomes" id="UP001141806"/>
    </source>
</evidence>
<sequence>MATIVANTQGLEFLPSALLATIMAKLDVASICSVASTCKTLNACVSQIFSFLPNFHLLEIAAPINLLRPLLPPNPCLRSLKIDCSRLDDSAIEHLVRPSLHELYLHNCEDFSGRLLSELGGRCRDLRSLYLGSLAEKRGRAIHISDLEELLSGCAQLESLSLMFDVSFCLDHPFARVWATAAAQLAVLEIGFIPSFMMTVLLSPSLGPEQPPSHVQPLMFPHIQRLSLSVDYITDALVGTISEGLMSLIHLDLRDSPIMEPTVTCDLTNPGLQQINQHGKLKYLSLVRSQEFLVTYFRRVNDLGILLMADRCSNMESISLGGFCRVTDTGFRAILHSCSSLHKLRVSHGTQLTDLMFHDISATSLSLTNVSLKGCNLLTNLAIVHLVTNLGLSYLDLRDCRNLGNEALVAIGTLPKLKTLLLDGSDISDMGLLYLRRGVMGSLVSLSVRGCKRLTDKCISAIFDDSSGKYLQDLDLSNLPNLSDNGILLLAKTRVPLVELRMRECPLIGDTSIMALASMQVDEGGWRGSTLRLLDLYDCGYITSLSFRWFKRPYFPRLKWLGVTGSVNRDMVDALARSRPFLHVECHGEELGTGPWDSDGLDGGDQEEVDELEQWLLEGGSESDDEEMGEWE</sequence>
<evidence type="ECO:0000259" key="3">
    <source>
        <dbReference type="Pfam" id="PF25372"/>
    </source>
</evidence>
<dbReference type="SUPFAM" id="SSF81383">
    <property type="entry name" value="F-box domain"/>
    <property type="match status" value="1"/>
</dbReference>
<dbReference type="InterPro" id="IPR057207">
    <property type="entry name" value="FBXL15_LRR"/>
</dbReference>
<dbReference type="Pfam" id="PF00646">
    <property type="entry name" value="F-box"/>
    <property type="match status" value="1"/>
</dbReference>
<dbReference type="EMBL" id="JAMYWD010000008">
    <property type="protein sequence ID" value="KAJ4962323.1"/>
    <property type="molecule type" value="Genomic_DNA"/>
</dbReference>
<protein>
    <recommendedName>
        <fullName evidence="6">F-box/LRR-repeat protein 10</fullName>
    </recommendedName>
</protein>
<feature type="domain" description="F-box/LRR-repeat protein 15-like leucin rich repeat" evidence="3">
    <location>
        <begin position="61"/>
        <end position="588"/>
    </location>
</feature>
<organism evidence="4 5">
    <name type="scientific">Protea cynaroides</name>
    <dbReference type="NCBI Taxonomy" id="273540"/>
    <lineage>
        <taxon>Eukaryota</taxon>
        <taxon>Viridiplantae</taxon>
        <taxon>Streptophyta</taxon>
        <taxon>Embryophyta</taxon>
        <taxon>Tracheophyta</taxon>
        <taxon>Spermatophyta</taxon>
        <taxon>Magnoliopsida</taxon>
        <taxon>Proteales</taxon>
        <taxon>Proteaceae</taxon>
        <taxon>Protea</taxon>
    </lineage>
</organism>
<evidence type="ECO:0000313" key="4">
    <source>
        <dbReference type="EMBL" id="KAJ4962323.1"/>
    </source>
</evidence>
<reference evidence="4" key="1">
    <citation type="journal article" date="2023" name="Plant J.">
        <title>The genome of the king protea, Protea cynaroides.</title>
        <authorList>
            <person name="Chang J."/>
            <person name="Duong T.A."/>
            <person name="Schoeman C."/>
            <person name="Ma X."/>
            <person name="Roodt D."/>
            <person name="Barker N."/>
            <person name="Li Z."/>
            <person name="Van de Peer Y."/>
            <person name="Mizrachi E."/>
        </authorList>
    </citation>
    <scope>NUCLEOTIDE SEQUENCE</scope>
    <source>
        <tissue evidence="4">Young leaves</tissue>
    </source>
</reference>
<dbReference type="PANTHER" id="PTHR13318:SF86">
    <property type="entry name" value="F-BOX_LRR-REPEAT PROTEIN 10"/>
    <property type="match status" value="1"/>
</dbReference>
<feature type="compositionally biased region" description="Acidic residues" evidence="1">
    <location>
        <begin position="621"/>
        <end position="632"/>
    </location>
</feature>
<comment type="caution">
    <text evidence="4">The sequence shown here is derived from an EMBL/GenBank/DDBJ whole genome shotgun (WGS) entry which is preliminary data.</text>
</comment>
<dbReference type="FunFam" id="3.80.10.10:FF:000494">
    <property type="entry name" value="F-box/LRR-repeat protein 10 isoform A"/>
    <property type="match status" value="1"/>
</dbReference>
<dbReference type="InterPro" id="IPR036047">
    <property type="entry name" value="F-box-like_dom_sf"/>
</dbReference>
<evidence type="ECO:0000256" key="1">
    <source>
        <dbReference type="SAM" id="MobiDB-lite"/>
    </source>
</evidence>
<dbReference type="PANTHER" id="PTHR13318">
    <property type="entry name" value="PARTNER OF PAIRED, ISOFORM B-RELATED"/>
    <property type="match status" value="1"/>
</dbReference>
<dbReference type="Pfam" id="PF25372">
    <property type="entry name" value="DUF7885"/>
    <property type="match status" value="1"/>
</dbReference>
<feature type="domain" description="F-box" evidence="2">
    <location>
        <begin position="14"/>
        <end position="46"/>
    </location>
</feature>